<evidence type="ECO:0000313" key="4">
    <source>
        <dbReference type="Proteomes" id="UP000828390"/>
    </source>
</evidence>
<proteinExistence type="predicted"/>
<dbReference type="InterPro" id="IPR051760">
    <property type="entry name" value="KMT5A"/>
</dbReference>
<accession>A0A9D4D4F7</accession>
<reference evidence="3" key="2">
    <citation type="submission" date="2020-11" db="EMBL/GenBank/DDBJ databases">
        <authorList>
            <person name="McCartney M.A."/>
            <person name="Auch B."/>
            <person name="Kono T."/>
            <person name="Mallez S."/>
            <person name="Becker A."/>
            <person name="Gohl D.M."/>
            <person name="Silverstein K.A.T."/>
            <person name="Koren S."/>
            <person name="Bechman K.B."/>
            <person name="Herman A."/>
            <person name="Abrahante J.E."/>
            <person name="Garbe J."/>
        </authorList>
    </citation>
    <scope>NUCLEOTIDE SEQUENCE</scope>
    <source>
        <strain evidence="3">Duluth1</strain>
        <tissue evidence="3">Whole animal</tissue>
    </source>
</reference>
<comment type="caution">
    <text evidence="3">The sequence shown here is derived from an EMBL/GenBank/DDBJ whole genome shotgun (WGS) entry which is preliminary data.</text>
</comment>
<dbReference type="SUPFAM" id="SSF82199">
    <property type="entry name" value="SET domain"/>
    <property type="match status" value="1"/>
</dbReference>
<dbReference type="GO" id="GO:0005634">
    <property type="term" value="C:nucleus"/>
    <property type="evidence" value="ECO:0007669"/>
    <property type="project" value="TreeGrafter"/>
</dbReference>
<dbReference type="Pfam" id="PF00856">
    <property type="entry name" value="SET"/>
    <property type="match status" value="1"/>
</dbReference>
<dbReference type="EMBL" id="JAIWYP010000011">
    <property type="protein sequence ID" value="KAH3738572.1"/>
    <property type="molecule type" value="Genomic_DNA"/>
</dbReference>
<organism evidence="3 4">
    <name type="scientific">Dreissena polymorpha</name>
    <name type="common">Zebra mussel</name>
    <name type="synonym">Mytilus polymorpha</name>
    <dbReference type="NCBI Taxonomy" id="45954"/>
    <lineage>
        <taxon>Eukaryota</taxon>
        <taxon>Metazoa</taxon>
        <taxon>Spiralia</taxon>
        <taxon>Lophotrochozoa</taxon>
        <taxon>Mollusca</taxon>
        <taxon>Bivalvia</taxon>
        <taxon>Autobranchia</taxon>
        <taxon>Heteroconchia</taxon>
        <taxon>Euheterodonta</taxon>
        <taxon>Imparidentia</taxon>
        <taxon>Neoheterodontei</taxon>
        <taxon>Myida</taxon>
        <taxon>Dreissenoidea</taxon>
        <taxon>Dreissenidae</taxon>
        <taxon>Dreissena</taxon>
    </lineage>
</organism>
<feature type="region of interest" description="Disordered" evidence="1">
    <location>
        <begin position="401"/>
        <end position="425"/>
    </location>
</feature>
<dbReference type="InterPro" id="IPR001214">
    <property type="entry name" value="SET_dom"/>
</dbReference>
<evidence type="ECO:0000259" key="2">
    <source>
        <dbReference type="PROSITE" id="PS50280"/>
    </source>
</evidence>
<dbReference type="SMART" id="SM00317">
    <property type="entry name" value="SET"/>
    <property type="match status" value="1"/>
</dbReference>
<sequence length="711" mass="80027">MTQFCLSFQNFRSHQRKAHTSEAAINNSLADVTRMTWKMMGLQGITAQDFKTTYLSLAGYEKLLAWFDKMDVNIKTVLNYTKNFMQFMKYVNIDMDLLLVSNDQREFNRLSCLQIHISNSRSGLDSGVFELHKRQMNSKPMPPAPAEVKRVLTVAKDDFDRAMDELRKKKDDSGPILTKTRVAFINRYITAYLCLGQGIRVGAAENMHGSEFQAAYNGERTLSDLGNPHIVVHVANHKTNVTQDCRIALNSYWTDFFYLYFRYVRTIIFHLKNATHPYFFTQSDGRHFKKVSDGIEKLQKQYRVAKITSSTARCAWETWVESRPEAQRKLVADYLCHSAEVARSHYKHGFAKTSIDALAALEAIEEDPGVDGKGNRVSVTVDAAVAHSVPRSVATTSVDVTPAAEQEVPPSTATPPKAVLPKSPKTPKDIKVERIMDQLKEKVAGDIADVTIPTPTQLIDMEKAAGRKMSTDDAATIQRSLRTMRDNALADNMAIRLLKNEKKRQNVPYKDLLAPTLTAADLTRNKCGVKIKESVLLSKFRSMQKTYQSSSLNPDSDDMRALIKGQSWPYVCLRSSANKGRGVFANSSIPKGQVVCDYHGQTISSEEGEQRMRSTDPQATNYMLFLKEGKICIDASNQCSCHSRAEFMKTYGRQMNHSAKMWNVKPKAVDLDGTTVVLLTAIRDIKAGKELLFDYGVRRGEDGEDIGWLKK</sequence>
<dbReference type="Proteomes" id="UP000828390">
    <property type="component" value="Unassembled WGS sequence"/>
</dbReference>
<reference evidence="3" key="1">
    <citation type="journal article" date="2019" name="bioRxiv">
        <title>The Genome of the Zebra Mussel, Dreissena polymorpha: A Resource for Invasive Species Research.</title>
        <authorList>
            <person name="McCartney M.A."/>
            <person name="Auch B."/>
            <person name="Kono T."/>
            <person name="Mallez S."/>
            <person name="Zhang Y."/>
            <person name="Obille A."/>
            <person name="Becker A."/>
            <person name="Abrahante J.E."/>
            <person name="Garbe J."/>
            <person name="Badalamenti J.P."/>
            <person name="Herman A."/>
            <person name="Mangelson H."/>
            <person name="Liachko I."/>
            <person name="Sullivan S."/>
            <person name="Sone E.D."/>
            <person name="Koren S."/>
            <person name="Silverstein K.A.T."/>
            <person name="Beckman K.B."/>
            <person name="Gohl D.M."/>
        </authorList>
    </citation>
    <scope>NUCLEOTIDE SEQUENCE</scope>
    <source>
        <strain evidence="3">Duluth1</strain>
        <tissue evidence="3">Whole animal</tissue>
    </source>
</reference>
<dbReference type="GO" id="GO:0043516">
    <property type="term" value="P:regulation of DNA damage response, signal transduction by p53 class mediator"/>
    <property type="evidence" value="ECO:0007669"/>
    <property type="project" value="TreeGrafter"/>
</dbReference>
<protein>
    <recommendedName>
        <fullName evidence="2">SET domain-containing protein</fullName>
    </recommendedName>
</protein>
<evidence type="ECO:0000313" key="3">
    <source>
        <dbReference type="EMBL" id="KAH3738572.1"/>
    </source>
</evidence>
<dbReference type="GO" id="GO:0005700">
    <property type="term" value="C:polytene chromosome"/>
    <property type="evidence" value="ECO:0007669"/>
    <property type="project" value="TreeGrafter"/>
</dbReference>
<evidence type="ECO:0000256" key="1">
    <source>
        <dbReference type="SAM" id="MobiDB-lite"/>
    </source>
</evidence>
<dbReference type="PANTHER" id="PTHR46167:SF1">
    <property type="entry name" value="N-LYSINE METHYLTRANSFERASE KMT5A"/>
    <property type="match status" value="1"/>
</dbReference>
<dbReference type="AlphaFoldDB" id="A0A9D4D4F7"/>
<feature type="domain" description="SET" evidence="2">
    <location>
        <begin position="569"/>
        <end position="696"/>
    </location>
</feature>
<gene>
    <name evidence="3" type="ORF">DPMN_045210</name>
</gene>
<dbReference type="GO" id="GO:0042799">
    <property type="term" value="F:histone H4K20 methyltransferase activity"/>
    <property type="evidence" value="ECO:0007669"/>
    <property type="project" value="TreeGrafter"/>
</dbReference>
<keyword evidence="4" id="KW-1185">Reference proteome</keyword>
<dbReference type="InterPro" id="IPR046341">
    <property type="entry name" value="SET_dom_sf"/>
</dbReference>
<dbReference type="Gene3D" id="2.170.270.10">
    <property type="entry name" value="SET domain"/>
    <property type="match status" value="1"/>
</dbReference>
<dbReference type="PROSITE" id="PS50280">
    <property type="entry name" value="SET"/>
    <property type="match status" value="1"/>
</dbReference>
<name>A0A9D4D4F7_DREPO</name>
<dbReference type="PANTHER" id="PTHR46167">
    <property type="entry name" value="N-LYSINE METHYLTRANSFERASE KMT5A"/>
    <property type="match status" value="1"/>
</dbReference>
<dbReference type="GO" id="GO:0006357">
    <property type="term" value="P:regulation of transcription by RNA polymerase II"/>
    <property type="evidence" value="ECO:0007669"/>
    <property type="project" value="TreeGrafter"/>
</dbReference>